<evidence type="ECO:0008006" key="3">
    <source>
        <dbReference type="Google" id="ProtNLM"/>
    </source>
</evidence>
<gene>
    <name evidence="1" type="ORF">HD601_003167</name>
</gene>
<protein>
    <recommendedName>
        <fullName evidence="3">SMI1/KNR4 family protein</fullName>
    </recommendedName>
</protein>
<proteinExistence type="predicted"/>
<dbReference type="AlphaFoldDB" id="A0A7W9LLZ9"/>
<name>A0A7W9LLZ9_9ACTN</name>
<sequence>MSERPWTAGFDVVSSGAAVPAEQLEAVERELGRMLGRGGPFPLPPALAALLADGVTSCARTVDGAEVEFGWLGTAMPAHYEGYAFDSYMPAAVPIALDGGGGAWCLDTRGAADGTAADHPVVWVHTGTLSWSDGAWRRVASDAATLLTDRTLR</sequence>
<evidence type="ECO:0000313" key="1">
    <source>
        <dbReference type="EMBL" id="MBB5788592.1"/>
    </source>
</evidence>
<accession>A0A7W9LLZ9</accession>
<dbReference type="EMBL" id="JACHMM010000001">
    <property type="protein sequence ID" value="MBB5788592.1"/>
    <property type="molecule type" value="Genomic_DNA"/>
</dbReference>
<keyword evidence="2" id="KW-1185">Reference proteome</keyword>
<comment type="caution">
    <text evidence="1">The sequence shown here is derived from an EMBL/GenBank/DDBJ whole genome shotgun (WGS) entry which is preliminary data.</text>
</comment>
<reference evidence="1 2" key="1">
    <citation type="submission" date="2020-08" db="EMBL/GenBank/DDBJ databases">
        <title>Sequencing the genomes of 1000 actinobacteria strains.</title>
        <authorList>
            <person name="Klenk H.-P."/>
        </authorList>
    </citation>
    <scope>NUCLEOTIDE SEQUENCE [LARGE SCALE GENOMIC DNA]</scope>
    <source>
        <strain evidence="1 2">DSM 102122</strain>
    </source>
</reference>
<dbReference type="Proteomes" id="UP000542813">
    <property type="component" value="Unassembled WGS sequence"/>
</dbReference>
<dbReference type="RefSeq" id="WP_184823366.1">
    <property type="nucleotide sequence ID" value="NZ_JACHMM010000001.1"/>
</dbReference>
<organism evidence="1 2">
    <name type="scientific">Jiangella mangrovi</name>
    <dbReference type="NCBI Taxonomy" id="1524084"/>
    <lineage>
        <taxon>Bacteria</taxon>
        <taxon>Bacillati</taxon>
        <taxon>Actinomycetota</taxon>
        <taxon>Actinomycetes</taxon>
        <taxon>Jiangellales</taxon>
        <taxon>Jiangellaceae</taxon>
        <taxon>Jiangella</taxon>
    </lineage>
</organism>
<evidence type="ECO:0000313" key="2">
    <source>
        <dbReference type="Proteomes" id="UP000542813"/>
    </source>
</evidence>